<evidence type="ECO:0000313" key="2">
    <source>
        <dbReference type="Proteomes" id="UP001596161"/>
    </source>
</evidence>
<name>A0ABW0EF94_9BACT</name>
<dbReference type="RefSeq" id="WP_378017660.1">
    <property type="nucleotide sequence ID" value="NZ_JBHSKT010000006.1"/>
</dbReference>
<proteinExistence type="predicted"/>
<dbReference type="Pfam" id="PF17653">
    <property type="entry name" value="DUF5522"/>
    <property type="match status" value="1"/>
</dbReference>
<gene>
    <name evidence="1" type="ORF">ACFPIB_11785</name>
</gene>
<dbReference type="Proteomes" id="UP001596161">
    <property type="component" value="Unassembled WGS sequence"/>
</dbReference>
<reference evidence="2" key="1">
    <citation type="journal article" date="2019" name="Int. J. Syst. Evol. Microbiol.">
        <title>The Global Catalogue of Microorganisms (GCM) 10K type strain sequencing project: providing services to taxonomists for standard genome sequencing and annotation.</title>
        <authorList>
            <consortium name="The Broad Institute Genomics Platform"/>
            <consortium name="The Broad Institute Genome Sequencing Center for Infectious Disease"/>
            <person name="Wu L."/>
            <person name="Ma J."/>
        </authorList>
    </citation>
    <scope>NUCLEOTIDE SEQUENCE [LARGE SCALE GENOMIC DNA]</scope>
    <source>
        <strain evidence="2">KACC 12602</strain>
    </source>
</reference>
<comment type="caution">
    <text evidence="1">The sequence shown here is derived from an EMBL/GenBank/DDBJ whole genome shotgun (WGS) entry which is preliminary data.</text>
</comment>
<sequence>MYKYKFNFLLLQPESIAKFTVLNKPLPPLEPGDYYFNEQGLMVFTAQYHLKRGYCCKSGCKHCPYGFRKAQESKPKP</sequence>
<keyword evidence="2" id="KW-1185">Reference proteome</keyword>
<accession>A0ABW0EF94</accession>
<organism evidence="1 2">
    <name type="scientific">Adhaeribacter terreus</name>
    <dbReference type="NCBI Taxonomy" id="529703"/>
    <lineage>
        <taxon>Bacteria</taxon>
        <taxon>Pseudomonadati</taxon>
        <taxon>Bacteroidota</taxon>
        <taxon>Cytophagia</taxon>
        <taxon>Cytophagales</taxon>
        <taxon>Hymenobacteraceae</taxon>
        <taxon>Adhaeribacter</taxon>
    </lineage>
</organism>
<dbReference type="InterPro" id="IPR040807">
    <property type="entry name" value="DUF5522"/>
</dbReference>
<dbReference type="EMBL" id="JBHSKT010000006">
    <property type="protein sequence ID" value="MFC5271295.1"/>
    <property type="molecule type" value="Genomic_DNA"/>
</dbReference>
<protein>
    <submittedName>
        <fullName evidence="1">DUF5522 domain-containing protein</fullName>
    </submittedName>
</protein>
<evidence type="ECO:0000313" key="1">
    <source>
        <dbReference type="EMBL" id="MFC5271295.1"/>
    </source>
</evidence>